<feature type="region of interest" description="Disordered" evidence="1">
    <location>
        <begin position="259"/>
        <end position="415"/>
    </location>
</feature>
<feature type="compositionally biased region" description="Pro residues" evidence="1">
    <location>
        <begin position="336"/>
        <end position="363"/>
    </location>
</feature>
<dbReference type="RefSeq" id="WP_185446401.1">
    <property type="nucleotide sequence ID" value="NZ_CP043661.1"/>
</dbReference>
<reference evidence="2 3" key="2">
    <citation type="journal article" date="2020" name="Microbiol. Resour. Announc.">
        <title>Antarctic desert soil bacteria exhibit high novel natural product potential, evaluated through long-read genome sequencing and comparative genomics.</title>
        <authorList>
            <person name="Benaud N."/>
            <person name="Edwards R.J."/>
            <person name="Amos T.G."/>
            <person name="D'Agostino P.M."/>
            <person name="Gutierrez-Chavez C."/>
            <person name="Montgomery K."/>
            <person name="Nicetic I."/>
            <person name="Ferrari B.C."/>
        </authorList>
    </citation>
    <scope>NUCLEOTIDE SEQUENCE [LARGE SCALE GENOMIC DNA]</scope>
    <source>
        <strain evidence="2 3">SPB151</strain>
    </source>
</reference>
<dbReference type="EMBL" id="CP043661">
    <property type="protein sequence ID" value="QNE17575.1"/>
    <property type="molecule type" value="Genomic_DNA"/>
</dbReference>
<dbReference type="AlphaFoldDB" id="A0A7G6WUB0"/>
<accession>A0A7G6WUB0</accession>
<sequence>MAGYEGMTRIDPESPVYQEFARLYRIAQEMHPGGLDRWNGELYSRTDDKYGGLTRDGTFRLNQTLVLDQLTGGEGTGDPVRQGQALATVLHESLHARVEMDAKLEPNALRRPQSIGLDEGLTELATMEDYEQFAQLAGYEDTQTPDPEYPGAVHAAGELLDRASTSGAERADLLSAAIDQPVMMRWDTIAGSIVQNELADTVPPDADHQQAARAHLVNQMAVDEWAVVHDLDGLGPATAELTNEAVDNGVAQLREHYQNTPDEPYPARTPNPAAEVATQTTQPTEQQRATTTPARDHPVDLTKLPPPDATTRVADPSPSNPHPATPGLPSRRPATPALPSPHPATPALPSRHPPAPSNPPPATPRAHNPATHSPPPPPAPTAHSPQLTLPVSRATPCASSTTRPPPPTPPAQALP</sequence>
<evidence type="ECO:0000256" key="1">
    <source>
        <dbReference type="SAM" id="MobiDB-lite"/>
    </source>
</evidence>
<organism evidence="2 3">
    <name type="scientific">Kribbella qitaiheensis</name>
    <dbReference type="NCBI Taxonomy" id="1544730"/>
    <lineage>
        <taxon>Bacteria</taxon>
        <taxon>Bacillati</taxon>
        <taxon>Actinomycetota</taxon>
        <taxon>Actinomycetes</taxon>
        <taxon>Propionibacteriales</taxon>
        <taxon>Kribbellaceae</taxon>
        <taxon>Kribbella</taxon>
    </lineage>
</organism>
<keyword evidence="3" id="KW-1185">Reference proteome</keyword>
<dbReference type="Proteomes" id="UP000515563">
    <property type="component" value="Chromosome"/>
</dbReference>
<evidence type="ECO:0000313" key="3">
    <source>
        <dbReference type="Proteomes" id="UP000515563"/>
    </source>
</evidence>
<dbReference type="PRINTS" id="PR01217">
    <property type="entry name" value="PRICHEXTENSN"/>
</dbReference>
<name>A0A7G6WUB0_9ACTN</name>
<gene>
    <name evidence="2" type="ORF">F1D05_06215</name>
</gene>
<evidence type="ECO:0000313" key="2">
    <source>
        <dbReference type="EMBL" id="QNE17575.1"/>
    </source>
</evidence>
<proteinExistence type="predicted"/>
<reference evidence="3" key="1">
    <citation type="submission" date="2019-09" db="EMBL/GenBank/DDBJ databases">
        <title>Antimicrobial potential of Antarctic Bacteria.</title>
        <authorList>
            <person name="Benaud N."/>
            <person name="Edwards R.J."/>
            <person name="Ferrari B.C."/>
        </authorList>
    </citation>
    <scope>NUCLEOTIDE SEQUENCE [LARGE SCALE GENOMIC DNA]</scope>
    <source>
        <strain evidence="3">SPB151</strain>
    </source>
</reference>
<feature type="compositionally biased region" description="Polar residues" evidence="1">
    <location>
        <begin position="277"/>
        <end position="293"/>
    </location>
</feature>
<feature type="compositionally biased region" description="Pro residues" evidence="1">
    <location>
        <begin position="403"/>
        <end position="415"/>
    </location>
</feature>
<protein>
    <submittedName>
        <fullName evidence="2">Uncharacterized protein</fullName>
    </submittedName>
</protein>
<dbReference type="KEGG" id="kqi:F1D05_06215"/>